<feature type="region of interest" description="Disordered" evidence="9">
    <location>
        <begin position="71"/>
        <end position="142"/>
    </location>
</feature>
<dbReference type="Pfam" id="PF00787">
    <property type="entry name" value="PX"/>
    <property type="match status" value="1"/>
</dbReference>
<dbReference type="Gene3D" id="2.30.30.40">
    <property type="entry name" value="SH3 Domains"/>
    <property type="match status" value="1"/>
</dbReference>
<accession>A0A7R9M967</accession>
<dbReference type="PANTHER" id="PTHR45827:SF1">
    <property type="entry name" value="SORTING NEXIN"/>
    <property type="match status" value="1"/>
</dbReference>
<feature type="binding site" evidence="7">
    <location>
        <position position="270"/>
    </location>
    <ligand>
        <name>a 1,2-diacyl-sn-glycero-3-phospho-(1D-myo-inositol-4,5-bisphosphate)</name>
        <dbReference type="ChEBI" id="CHEBI:58456"/>
    </ligand>
</feature>
<feature type="domain" description="SH3" evidence="10">
    <location>
        <begin position="1"/>
        <end position="60"/>
    </location>
</feature>
<keyword evidence="3 8" id="KW-0728">SH3 domain</keyword>
<dbReference type="InterPro" id="IPR019497">
    <property type="entry name" value="Sorting_nexin_WASP-bd-dom"/>
</dbReference>
<dbReference type="InterPro" id="IPR014536">
    <property type="entry name" value="Snx9_fam"/>
</dbReference>
<dbReference type="GO" id="GO:0006897">
    <property type="term" value="P:endocytosis"/>
    <property type="evidence" value="ECO:0007669"/>
    <property type="project" value="TreeGrafter"/>
</dbReference>
<feature type="binding site" evidence="7">
    <location>
        <position position="232"/>
    </location>
    <ligand>
        <name>a 1,2-diacyl-sn-glycero-3-phospho-(1D-myo-inositol-4,5-bisphosphate)</name>
        <dbReference type="ChEBI" id="CHEBI:58456"/>
    </ligand>
</feature>
<comment type="subcellular location">
    <subcellularLocation>
        <location evidence="1">Cytoplasmic vesicle membrane</location>
    </subcellularLocation>
</comment>
<dbReference type="EMBL" id="CAJPVJ010008516">
    <property type="protein sequence ID" value="CAG2171982.1"/>
    <property type="molecule type" value="Genomic_DNA"/>
</dbReference>
<keyword evidence="4" id="KW-0472">Membrane</keyword>
<comment type="similarity">
    <text evidence="2 6">Belongs to the sorting nexin family.</text>
</comment>
<dbReference type="PANTHER" id="PTHR45827">
    <property type="entry name" value="SORTING NEXIN"/>
    <property type="match status" value="1"/>
</dbReference>
<protein>
    <recommendedName>
        <fullName evidence="6">Sorting nexin</fullName>
    </recommendedName>
</protein>
<evidence type="ECO:0000256" key="4">
    <source>
        <dbReference type="ARBA" id="ARBA00023136"/>
    </source>
</evidence>
<evidence type="ECO:0000256" key="1">
    <source>
        <dbReference type="ARBA" id="ARBA00004156"/>
    </source>
</evidence>
<dbReference type="PROSITE" id="PS50002">
    <property type="entry name" value="SH3"/>
    <property type="match status" value="1"/>
</dbReference>
<evidence type="ECO:0000256" key="6">
    <source>
        <dbReference type="PIRNR" id="PIRNR027744"/>
    </source>
</evidence>
<dbReference type="OrthoDB" id="10254720at2759"/>
<dbReference type="InterPro" id="IPR036871">
    <property type="entry name" value="PX_dom_sf"/>
</dbReference>
<keyword evidence="13" id="KW-1185">Reference proteome</keyword>
<dbReference type="GO" id="GO:0015031">
    <property type="term" value="P:protein transport"/>
    <property type="evidence" value="ECO:0007669"/>
    <property type="project" value="InterPro"/>
</dbReference>
<evidence type="ECO:0000259" key="11">
    <source>
        <dbReference type="PROSITE" id="PS50195"/>
    </source>
</evidence>
<proteinExistence type="inferred from homology"/>
<sequence length="543" mass="62196">MRVKVLYEFKAQPNSGELSINANEILTVNRKDVGEGWWEGTNQRGEVGLFPAGYVEPLAPEAEVVANSQQSSYDFGDGDWGEDDWDDDDDSQASNSQSNYDYYPTSNSGPHPTSATTPTSQLAPITVSGHPSKAPQQQTQQTVRKSFNRFSTFVKSGGEDYILGIKTLKVNENDFIYILESEATFKWAPNERPSDVSVDKPKKESKMKGLKSYIAYQLTPDSTHIQVSRRYKHFDWLHERLQDKFTTIPIPALPDKQISGRYQEEFIEHRRTQLQSWVRRICRHPVLSQCEVWQHFMTCAADEKKWKLGKRKAEKDELVGASLFFAVQPPPMSSSLDIQTVDRKMDQFNRFVSKMDDSVKLLYITAQDQSKKFGGPYKREFSKIAHSLHTLSDAFAFSGVDGQPNNDRLNNAIKHTSDTYDAIGRLYLEQPKHDFGPMCDILHEYKGILTAWPEILQVHKGAINKKKEHQKMLDEGKIDDKSVAQINQRADVVTLSTMAEINHFQEERVVDFKEAMHHFLTNQIQFYESIASKLRDTLNLYDF</sequence>
<dbReference type="Proteomes" id="UP000728032">
    <property type="component" value="Unassembled WGS sequence"/>
</dbReference>
<evidence type="ECO:0000256" key="2">
    <source>
        <dbReference type="ARBA" id="ARBA00010883"/>
    </source>
</evidence>
<name>A0A7R9M967_9ACAR</name>
<dbReference type="FunFam" id="3.30.1520.10:FF:000004">
    <property type="entry name" value="Sorting nexin"/>
    <property type="match status" value="1"/>
</dbReference>
<dbReference type="SUPFAM" id="SSF64268">
    <property type="entry name" value="PX domain"/>
    <property type="match status" value="1"/>
</dbReference>
<dbReference type="Pfam" id="PF10456">
    <property type="entry name" value="BAR_3_WASP_bdg"/>
    <property type="match status" value="1"/>
</dbReference>
<feature type="compositionally biased region" description="Polar residues" evidence="9">
    <location>
        <begin position="92"/>
        <end position="123"/>
    </location>
</feature>
<dbReference type="SMART" id="SM00326">
    <property type="entry name" value="SH3"/>
    <property type="match status" value="1"/>
</dbReference>
<evidence type="ECO:0000256" key="9">
    <source>
        <dbReference type="SAM" id="MobiDB-lite"/>
    </source>
</evidence>
<dbReference type="Pfam" id="PF14604">
    <property type="entry name" value="SH3_9"/>
    <property type="match status" value="1"/>
</dbReference>
<dbReference type="GO" id="GO:0005886">
    <property type="term" value="C:plasma membrane"/>
    <property type="evidence" value="ECO:0007669"/>
    <property type="project" value="TreeGrafter"/>
</dbReference>
<dbReference type="InterPro" id="IPR001452">
    <property type="entry name" value="SH3_domain"/>
</dbReference>
<dbReference type="Gene3D" id="3.30.1520.10">
    <property type="entry name" value="Phox-like domain"/>
    <property type="match status" value="1"/>
</dbReference>
<reference evidence="12" key="1">
    <citation type="submission" date="2020-11" db="EMBL/GenBank/DDBJ databases">
        <authorList>
            <person name="Tran Van P."/>
        </authorList>
    </citation>
    <scope>NUCLEOTIDE SEQUENCE</scope>
</reference>
<dbReference type="GO" id="GO:0035091">
    <property type="term" value="F:phosphatidylinositol binding"/>
    <property type="evidence" value="ECO:0007669"/>
    <property type="project" value="InterPro"/>
</dbReference>
<dbReference type="EMBL" id="OC923341">
    <property type="protein sequence ID" value="CAD7654795.1"/>
    <property type="molecule type" value="Genomic_DNA"/>
</dbReference>
<dbReference type="SMART" id="SM00312">
    <property type="entry name" value="PX"/>
    <property type="match status" value="1"/>
</dbReference>
<feature type="compositionally biased region" description="Acidic residues" evidence="9">
    <location>
        <begin position="76"/>
        <end position="91"/>
    </location>
</feature>
<gene>
    <name evidence="12" type="ORF">ONB1V03_LOCUS11440</name>
</gene>
<dbReference type="GO" id="GO:0097320">
    <property type="term" value="P:plasma membrane tubulation"/>
    <property type="evidence" value="ECO:0007669"/>
    <property type="project" value="TreeGrafter"/>
</dbReference>
<dbReference type="CDD" id="cd11763">
    <property type="entry name" value="SH3_SNX9_like"/>
    <property type="match status" value="1"/>
</dbReference>
<dbReference type="GO" id="GO:0016197">
    <property type="term" value="P:endosomal transport"/>
    <property type="evidence" value="ECO:0007669"/>
    <property type="project" value="TreeGrafter"/>
</dbReference>
<evidence type="ECO:0000313" key="13">
    <source>
        <dbReference type="Proteomes" id="UP000728032"/>
    </source>
</evidence>
<dbReference type="AlphaFoldDB" id="A0A7R9M967"/>
<dbReference type="InterPro" id="IPR027267">
    <property type="entry name" value="AH/BAR_dom_sf"/>
</dbReference>
<dbReference type="PROSITE" id="PS50195">
    <property type="entry name" value="PX"/>
    <property type="match status" value="1"/>
</dbReference>
<dbReference type="PIRSF" id="PIRSF027744">
    <property type="entry name" value="Snx9"/>
    <property type="match status" value="1"/>
</dbReference>
<keyword evidence="5" id="KW-0968">Cytoplasmic vesicle</keyword>
<dbReference type="GO" id="GO:0000278">
    <property type="term" value="P:mitotic cell cycle"/>
    <property type="evidence" value="ECO:0007669"/>
    <property type="project" value="InterPro"/>
</dbReference>
<dbReference type="CDD" id="cd07626">
    <property type="entry name" value="BAR_SNX9_like"/>
    <property type="match status" value="1"/>
</dbReference>
<organism evidence="12">
    <name type="scientific">Oppiella nova</name>
    <dbReference type="NCBI Taxonomy" id="334625"/>
    <lineage>
        <taxon>Eukaryota</taxon>
        <taxon>Metazoa</taxon>
        <taxon>Ecdysozoa</taxon>
        <taxon>Arthropoda</taxon>
        <taxon>Chelicerata</taxon>
        <taxon>Arachnida</taxon>
        <taxon>Acari</taxon>
        <taxon>Acariformes</taxon>
        <taxon>Sarcoptiformes</taxon>
        <taxon>Oribatida</taxon>
        <taxon>Brachypylina</taxon>
        <taxon>Oppioidea</taxon>
        <taxon>Oppiidae</taxon>
        <taxon>Oppiella</taxon>
    </lineage>
</organism>
<dbReference type="InterPro" id="IPR001683">
    <property type="entry name" value="PX_dom"/>
</dbReference>
<evidence type="ECO:0000256" key="5">
    <source>
        <dbReference type="ARBA" id="ARBA00023329"/>
    </source>
</evidence>
<feature type="binding site" evidence="7">
    <location>
        <position position="230"/>
    </location>
    <ligand>
        <name>a 1,2-diacyl-sn-glycero-3-phospho-(1D-myo-inositol-4,5-bisphosphate)</name>
        <dbReference type="ChEBI" id="CHEBI:58456"/>
    </ligand>
</feature>
<evidence type="ECO:0000313" key="12">
    <source>
        <dbReference type="EMBL" id="CAD7654795.1"/>
    </source>
</evidence>
<evidence type="ECO:0000256" key="3">
    <source>
        <dbReference type="ARBA" id="ARBA00022443"/>
    </source>
</evidence>
<feature type="domain" description="PX" evidence="11">
    <location>
        <begin position="194"/>
        <end position="304"/>
    </location>
</feature>
<dbReference type="CDD" id="cd06862">
    <property type="entry name" value="PX_SNX9_18_like"/>
    <property type="match status" value="1"/>
</dbReference>
<dbReference type="SUPFAM" id="SSF50044">
    <property type="entry name" value="SH3-domain"/>
    <property type="match status" value="1"/>
</dbReference>
<evidence type="ECO:0000259" key="10">
    <source>
        <dbReference type="PROSITE" id="PS50002"/>
    </source>
</evidence>
<evidence type="ECO:0000256" key="7">
    <source>
        <dbReference type="PIRSR" id="PIRSR027744-1"/>
    </source>
</evidence>
<dbReference type="InterPro" id="IPR036028">
    <property type="entry name" value="SH3-like_dom_sf"/>
</dbReference>
<dbReference type="Gene3D" id="1.20.1270.60">
    <property type="entry name" value="Arfaptin homology (AH) domain/BAR domain"/>
    <property type="match status" value="1"/>
</dbReference>
<dbReference type="GO" id="GO:0030659">
    <property type="term" value="C:cytoplasmic vesicle membrane"/>
    <property type="evidence" value="ECO:0007669"/>
    <property type="project" value="UniProtKB-SubCell"/>
</dbReference>
<evidence type="ECO:0000256" key="8">
    <source>
        <dbReference type="PROSITE-ProRule" id="PRU00192"/>
    </source>
</evidence>